<dbReference type="PANTHER" id="PTHR38031:SF1">
    <property type="entry name" value="SULFUR CARRIER PROTEIN CYSO"/>
    <property type="match status" value="1"/>
</dbReference>
<dbReference type="SUPFAM" id="SSF54285">
    <property type="entry name" value="MoaD/ThiS"/>
    <property type="match status" value="1"/>
</dbReference>
<dbReference type="InterPro" id="IPR052045">
    <property type="entry name" value="Sulfur_Carrier/Prot_Modifier"/>
</dbReference>
<protein>
    <submittedName>
        <fullName evidence="1">MoaD/ThiS family protein</fullName>
    </submittedName>
</protein>
<name>A0A7M1URX2_9CREN</name>
<gene>
    <name evidence="1" type="ORF">IMZ38_03795</name>
</gene>
<dbReference type="InterPro" id="IPR010038">
    <property type="entry name" value="MoaD_arc-typ"/>
</dbReference>
<proteinExistence type="predicted"/>
<dbReference type="Proteomes" id="UP000593766">
    <property type="component" value="Chromosome"/>
</dbReference>
<dbReference type="RefSeq" id="WP_193436822.1">
    <property type="nucleotide sequence ID" value="NZ_CP063144.1"/>
</dbReference>
<dbReference type="AlphaFoldDB" id="A0A7M1URX2"/>
<dbReference type="NCBIfam" id="TIGR01687">
    <property type="entry name" value="moaD_arch"/>
    <property type="match status" value="1"/>
</dbReference>
<dbReference type="EMBL" id="CP063144">
    <property type="protein sequence ID" value="QOR95028.1"/>
    <property type="molecule type" value="Genomic_DNA"/>
</dbReference>
<reference evidence="1 2" key="1">
    <citation type="submission" date="2020-10" db="EMBL/GenBank/DDBJ databases">
        <title>Complete genome sequence of Thermosphaera aggregans strain 3507.</title>
        <authorList>
            <person name="Zayulina K.S."/>
            <person name="Elcheninov A.G."/>
            <person name="Toshchakov S.V."/>
            <person name="Kublanov I.V."/>
            <person name="Kochetkova T.V."/>
        </authorList>
    </citation>
    <scope>NUCLEOTIDE SEQUENCE [LARGE SCALE GENOMIC DNA]</scope>
    <source>
        <strain evidence="1 2">3507</strain>
    </source>
</reference>
<dbReference type="Gene3D" id="3.10.20.30">
    <property type="match status" value="1"/>
</dbReference>
<keyword evidence="2" id="KW-1185">Reference proteome</keyword>
<dbReference type="InterPro" id="IPR012675">
    <property type="entry name" value="Beta-grasp_dom_sf"/>
</dbReference>
<accession>A0A7M1URX2</accession>
<organism evidence="1 2">
    <name type="scientific">Thermosphaera chiliense</name>
    <dbReference type="NCBI Taxonomy" id="3402707"/>
    <lineage>
        <taxon>Archaea</taxon>
        <taxon>Thermoproteota</taxon>
        <taxon>Thermoprotei</taxon>
        <taxon>Desulfurococcales</taxon>
        <taxon>Desulfurococcaceae</taxon>
        <taxon>Thermosphaera</taxon>
    </lineage>
</organism>
<evidence type="ECO:0000313" key="2">
    <source>
        <dbReference type="Proteomes" id="UP000593766"/>
    </source>
</evidence>
<evidence type="ECO:0000313" key="1">
    <source>
        <dbReference type="EMBL" id="QOR95028.1"/>
    </source>
</evidence>
<dbReference type="OrthoDB" id="98357at2157"/>
<dbReference type="InterPro" id="IPR003749">
    <property type="entry name" value="ThiS/MoaD-like"/>
</dbReference>
<dbReference type="PANTHER" id="PTHR38031">
    <property type="entry name" value="SULFUR CARRIER PROTEIN SLR0821-RELATED"/>
    <property type="match status" value="1"/>
</dbReference>
<dbReference type="InterPro" id="IPR016155">
    <property type="entry name" value="Mopterin_synth/thiamin_S_b"/>
</dbReference>
<dbReference type="Pfam" id="PF02597">
    <property type="entry name" value="ThiS"/>
    <property type="match status" value="1"/>
</dbReference>
<dbReference type="KEGG" id="tcs:IMZ38_03795"/>
<dbReference type="GeneID" id="59454511"/>
<sequence>MPIEVKVFATLIDLVGKRRLYVEKADTVKELLDVLDEQYPGFKKQLEGGYTILVNGLNIEHLNGFETSLKDGDVVSIFPPAGGG</sequence>